<evidence type="ECO:0000313" key="3">
    <source>
        <dbReference type="Proteomes" id="UP000554482"/>
    </source>
</evidence>
<sequence>MVYRLYIVRRWRVPGIYTTWVECKEKTDFLPGCDFQSTDSFEHARQLLFGGNRVGSLVGRAMVSSQPKTNLIVPSSICDVASTPGLQLPEY</sequence>
<evidence type="ECO:0000313" key="2">
    <source>
        <dbReference type="EMBL" id="KAF5205138.1"/>
    </source>
</evidence>
<keyword evidence="3" id="KW-1185">Reference proteome</keyword>
<gene>
    <name evidence="2" type="ORF">FRX31_005275</name>
</gene>
<reference evidence="2 3" key="1">
    <citation type="submission" date="2020-06" db="EMBL/GenBank/DDBJ databases">
        <title>Transcriptomic and genomic resources for Thalictrum thalictroides and T. hernandezii: Facilitating candidate gene discovery in an emerging model plant lineage.</title>
        <authorList>
            <person name="Arias T."/>
            <person name="Riano-Pachon D.M."/>
            <person name="Di Stilio V.S."/>
        </authorList>
    </citation>
    <scope>NUCLEOTIDE SEQUENCE [LARGE SCALE GENOMIC DNA]</scope>
    <source>
        <strain evidence="3">cv. WT478/WT964</strain>
        <tissue evidence="2">Leaves</tissue>
    </source>
</reference>
<protein>
    <recommendedName>
        <fullName evidence="1">Ribonuclease H1 N-terminal domain-containing protein</fullName>
    </recommendedName>
</protein>
<dbReference type="SUPFAM" id="SSF55658">
    <property type="entry name" value="L9 N-domain-like"/>
    <property type="match status" value="1"/>
</dbReference>
<dbReference type="Pfam" id="PF01693">
    <property type="entry name" value="Cauli_VI"/>
    <property type="match status" value="1"/>
</dbReference>
<comment type="caution">
    <text evidence="2">The sequence shown here is derived from an EMBL/GenBank/DDBJ whole genome shotgun (WGS) entry which is preliminary data.</text>
</comment>
<dbReference type="InterPro" id="IPR009027">
    <property type="entry name" value="Ribosomal_bL9/RNase_H1_N"/>
</dbReference>
<evidence type="ECO:0000259" key="1">
    <source>
        <dbReference type="Pfam" id="PF01693"/>
    </source>
</evidence>
<organism evidence="2 3">
    <name type="scientific">Thalictrum thalictroides</name>
    <name type="common">Rue-anemone</name>
    <name type="synonym">Anemone thalictroides</name>
    <dbReference type="NCBI Taxonomy" id="46969"/>
    <lineage>
        <taxon>Eukaryota</taxon>
        <taxon>Viridiplantae</taxon>
        <taxon>Streptophyta</taxon>
        <taxon>Embryophyta</taxon>
        <taxon>Tracheophyta</taxon>
        <taxon>Spermatophyta</taxon>
        <taxon>Magnoliopsida</taxon>
        <taxon>Ranunculales</taxon>
        <taxon>Ranunculaceae</taxon>
        <taxon>Thalictroideae</taxon>
        <taxon>Thalictrum</taxon>
    </lineage>
</organism>
<dbReference type="InterPro" id="IPR037056">
    <property type="entry name" value="RNase_H1_N_sf"/>
</dbReference>
<dbReference type="EMBL" id="JABWDY010004475">
    <property type="protein sequence ID" value="KAF5205138.1"/>
    <property type="molecule type" value="Genomic_DNA"/>
</dbReference>
<dbReference type="OrthoDB" id="407198at2759"/>
<dbReference type="InterPro" id="IPR011320">
    <property type="entry name" value="RNase_H1_N"/>
</dbReference>
<name>A0A7J6X8B8_THATH</name>
<dbReference type="Gene3D" id="3.40.970.10">
    <property type="entry name" value="Ribonuclease H1, N-terminal domain"/>
    <property type="match status" value="1"/>
</dbReference>
<accession>A0A7J6X8B8</accession>
<feature type="domain" description="Ribonuclease H1 N-terminal" evidence="1">
    <location>
        <begin position="6"/>
        <end position="45"/>
    </location>
</feature>
<dbReference type="Proteomes" id="UP000554482">
    <property type="component" value="Unassembled WGS sequence"/>
</dbReference>
<proteinExistence type="predicted"/>
<dbReference type="AlphaFoldDB" id="A0A7J6X8B8"/>